<dbReference type="EMBL" id="QAOH01000008">
    <property type="protein sequence ID" value="PTQ71258.1"/>
    <property type="molecule type" value="Genomic_DNA"/>
</dbReference>
<dbReference type="Gene3D" id="3.10.450.160">
    <property type="entry name" value="inner membrane protein cigr"/>
    <property type="match status" value="1"/>
</dbReference>
<sequence>MTRLKTTALIALSLLAASPTFANPNKNKHADRIVAHNPGHIPAGCDLPPGIAKQIREGKRSTLPPGLDQQCYGKQAAHHRYGRGDRLPDGYRVIRDYDRYGLPDPKGDRYVVSGDTVYKIARDAAIVISAMGIYNNIVGN</sequence>
<comment type="caution">
    <text evidence="2">The sequence shown here is derived from an EMBL/GenBank/DDBJ whole genome shotgun (WGS) entry which is preliminary data.</text>
</comment>
<dbReference type="Proteomes" id="UP000244077">
    <property type="component" value="Unassembled WGS sequence"/>
</dbReference>
<evidence type="ECO:0000256" key="1">
    <source>
        <dbReference type="SAM" id="SignalP"/>
    </source>
</evidence>
<keyword evidence="1" id="KW-0732">Signal</keyword>
<reference evidence="2 3" key="1">
    <citation type="submission" date="2018-04" db="EMBL/GenBank/DDBJ databases">
        <title>Genomic Encyclopedia of Archaeal and Bacterial Type Strains, Phase II (KMG-II): from individual species to whole genera.</title>
        <authorList>
            <person name="Goeker M."/>
        </authorList>
    </citation>
    <scope>NUCLEOTIDE SEQUENCE [LARGE SCALE GENOMIC DNA]</scope>
    <source>
        <strain evidence="2 3">DSM 100434</strain>
    </source>
</reference>
<evidence type="ECO:0000313" key="3">
    <source>
        <dbReference type="Proteomes" id="UP000244077"/>
    </source>
</evidence>
<keyword evidence="3" id="KW-1185">Reference proteome</keyword>
<evidence type="ECO:0000313" key="2">
    <source>
        <dbReference type="EMBL" id="PTQ71258.1"/>
    </source>
</evidence>
<organism evidence="2 3">
    <name type="scientific">Celeribacter persicus</name>
    <dbReference type="NCBI Taxonomy" id="1651082"/>
    <lineage>
        <taxon>Bacteria</taxon>
        <taxon>Pseudomonadati</taxon>
        <taxon>Pseudomonadota</taxon>
        <taxon>Alphaproteobacteria</taxon>
        <taxon>Rhodobacterales</taxon>
        <taxon>Roseobacteraceae</taxon>
        <taxon>Celeribacter</taxon>
    </lineage>
</organism>
<gene>
    <name evidence="2" type="ORF">C8N42_10830</name>
</gene>
<dbReference type="RefSeq" id="WP_107816744.1">
    <property type="nucleotide sequence ID" value="NZ_QAOH01000008.1"/>
</dbReference>
<proteinExistence type="predicted"/>
<dbReference type="InterPro" id="IPR024572">
    <property type="entry name" value="RcnB"/>
</dbReference>
<feature type="chain" id="PRO_5015511785" evidence="1">
    <location>
        <begin position="23"/>
        <end position="140"/>
    </location>
</feature>
<feature type="signal peptide" evidence="1">
    <location>
        <begin position="1"/>
        <end position="22"/>
    </location>
</feature>
<dbReference type="OrthoDB" id="7666115at2"/>
<accession>A0A2T5HI48</accession>
<dbReference type="AlphaFoldDB" id="A0A2T5HI48"/>
<name>A0A2T5HI48_9RHOB</name>
<dbReference type="Pfam" id="PF11776">
    <property type="entry name" value="RcnB"/>
    <property type="match status" value="1"/>
</dbReference>
<protein>
    <submittedName>
        <fullName evidence="2">Nickel/cobalt transporter regulator</fullName>
    </submittedName>
</protein>